<evidence type="ECO:0000313" key="1">
    <source>
        <dbReference type="EMBL" id="WGX75757.1"/>
    </source>
</evidence>
<dbReference type="Proteomes" id="UP001239169">
    <property type="component" value="Chromosome"/>
</dbReference>
<reference evidence="1 2" key="1">
    <citation type="submission" date="2023-04" db="EMBL/GenBank/DDBJ databases">
        <title>Bacteria Genome Submission.</title>
        <authorList>
            <person name="Isaac P."/>
        </authorList>
    </citation>
    <scope>NUCLEOTIDE SEQUENCE [LARGE SCALE GENOMIC DNA]</scope>
    <source>
        <strain evidence="1 2">SampleS7P1</strain>
    </source>
</reference>
<dbReference type="EMBL" id="CP124685">
    <property type="protein sequence ID" value="WGX75757.1"/>
    <property type="molecule type" value="Genomic_DNA"/>
</dbReference>
<keyword evidence="2" id="KW-1185">Reference proteome</keyword>
<accession>A0ABY8R2H9</accession>
<evidence type="ECO:0000313" key="2">
    <source>
        <dbReference type="Proteomes" id="UP001239169"/>
    </source>
</evidence>
<sequence length="56" mass="6500">MVSVKSKKETLEKSITDCDEELEEIDVKINKTIEYINTIKGVINKNIQNLAFLMKR</sequence>
<gene>
    <name evidence="1" type="ORF">QJS64_17885</name>
</gene>
<organism evidence="1 2">
    <name type="scientific">Paraclostridium bifermentans</name>
    <name type="common">Clostridium bifermentans</name>
    <dbReference type="NCBI Taxonomy" id="1490"/>
    <lineage>
        <taxon>Bacteria</taxon>
        <taxon>Bacillati</taxon>
        <taxon>Bacillota</taxon>
        <taxon>Clostridia</taxon>
        <taxon>Peptostreptococcales</taxon>
        <taxon>Peptostreptococcaceae</taxon>
        <taxon>Paraclostridium</taxon>
    </lineage>
</organism>
<proteinExistence type="predicted"/>
<protein>
    <submittedName>
        <fullName evidence="1">Uncharacterized protein</fullName>
    </submittedName>
</protein>
<name>A0ABY8R2H9_PARBF</name>